<organism evidence="2 3">
    <name type="scientific">Dorcoceras hygrometricum</name>
    <dbReference type="NCBI Taxonomy" id="472368"/>
    <lineage>
        <taxon>Eukaryota</taxon>
        <taxon>Viridiplantae</taxon>
        <taxon>Streptophyta</taxon>
        <taxon>Embryophyta</taxon>
        <taxon>Tracheophyta</taxon>
        <taxon>Spermatophyta</taxon>
        <taxon>Magnoliopsida</taxon>
        <taxon>eudicotyledons</taxon>
        <taxon>Gunneridae</taxon>
        <taxon>Pentapetalae</taxon>
        <taxon>asterids</taxon>
        <taxon>lamiids</taxon>
        <taxon>Lamiales</taxon>
        <taxon>Gesneriaceae</taxon>
        <taxon>Didymocarpoideae</taxon>
        <taxon>Trichosporeae</taxon>
        <taxon>Loxocarpinae</taxon>
        <taxon>Dorcoceras</taxon>
    </lineage>
</organism>
<dbReference type="EMBL" id="KQ986646">
    <property type="protein sequence ID" value="KZV58581.1"/>
    <property type="molecule type" value="Genomic_DNA"/>
</dbReference>
<feature type="compositionally biased region" description="Polar residues" evidence="1">
    <location>
        <begin position="45"/>
        <end position="71"/>
    </location>
</feature>
<feature type="region of interest" description="Disordered" evidence="1">
    <location>
        <begin position="36"/>
        <end position="75"/>
    </location>
</feature>
<evidence type="ECO:0000256" key="1">
    <source>
        <dbReference type="SAM" id="MobiDB-lite"/>
    </source>
</evidence>
<accession>A0A2Z7DK45</accession>
<sequence>MHDGYQGNRSSWPTTQLENISSEPLHHAQPISRWKSSVRDLHARQPSQLSGAQSVPQTSFKLKSDLTSARHQQPAEVYFPTDSRRSLTEAARSPNLPKRLTIQLNTKLNLFSSYGRGYRLLNEALLALSKLKWEESLSQKLKSERGKPSTGSHEVTRICNYCDPLPKVDLHSKLVSIERAKQDEPSATNLAPKNGGNRRKSNGEGFG</sequence>
<dbReference type="Proteomes" id="UP000250235">
    <property type="component" value="Unassembled WGS sequence"/>
</dbReference>
<feature type="region of interest" description="Disordered" evidence="1">
    <location>
        <begin position="178"/>
        <end position="207"/>
    </location>
</feature>
<proteinExistence type="predicted"/>
<protein>
    <submittedName>
        <fullName evidence="2">Uncharacterized protein</fullName>
    </submittedName>
</protein>
<evidence type="ECO:0000313" key="2">
    <source>
        <dbReference type="EMBL" id="KZV58581.1"/>
    </source>
</evidence>
<reference evidence="2 3" key="1">
    <citation type="journal article" date="2015" name="Proc. Natl. Acad. Sci. U.S.A.">
        <title>The resurrection genome of Boea hygrometrica: A blueprint for survival of dehydration.</title>
        <authorList>
            <person name="Xiao L."/>
            <person name="Yang G."/>
            <person name="Zhang L."/>
            <person name="Yang X."/>
            <person name="Zhao S."/>
            <person name="Ji Z."/>
            <person name="Zhou Q."/>
            <person name="Hu M."/>
            <person name="Wang Y."/>
            <person name="Chen M."/>
            <person name="Xu Y."/>
            <person name="Jin H."/>
            <person name="Xiao X."/>
            <person name="Hu G."/>
            <person name="Bao F."/>
            <person name="Hu Y."/>
            <person name="Wan P."/>
            <person name="Li L."/>
            <person name="Deng X."/>
            <person name="Kuang T."/>
            <person name="Xiang C."/>
            <person name="Zhu J.K."/>
            <person name="Oliver M.J."/>
            <person name="He Y."/>
        </authorList>
    </citation>
    <scope>NUCLEOTIDE SEQUENCE [LARGE SCALE GENOMIC DNA]</scope>
    <source>
        <strain evidence="3">cv. XS01</strain>
    </source>
</reference>
<evidence type="ECO:0000313" key="3">
    <source>
        <dbReference type="Proteomes" id="UP000250235"/>
    </source>
</evidence>
<gene>
    <name evidence="2" type="ORF">F511_26005</name>
</gene>
<dbReference type="AlphaFoldDB" id="A0A2Z7DK45"/>
<keyword evidence="3" id="KW-1185">Reference proteome</keyword>
<name>A0A2Z7DK45_9LAMI</name>